<dbReference type="EMBL" id="CAJPWZ010000180">
    <property type="protein sequence ID" value="CAG2187670.1"/>
    <property type="molecule type" value="Genomic_DNA"/>
</dbReference>
<evidence type="ECO:0000256" key="5">
    <source>
        <dbReference type="ARBA" id="ARBA00022475"/>
    </source>
</evidence>
<dbReference type="Pfam" id="PF00735">
    <property type="entry name" value="Septin"/>
    <property type="match status" value="1"/>
</dbReference>
<feature type="region of interest" description="Disordered" evidence="16">
    <location>
        <begin position="162"/>
        <end position="182"/>
    </location>
</feature>
<keyword evidence="8 15" id="KW-0547">Nucleotide-binding</keyword>
<feature type="compositionally biased region" description="Polar residues" evidence="16">
    <location>
        <begin position="34"/>
        <end position="44"/>
    </location>
</feature>
<keyword evidence="19" id="KW-1185">Reference proteome</keyword>
<comment type="subcellular location">
    <subcellularLocation>
        <location evidence="3">Cell projection</location>
        <location evidence="3">Cilium membrane</location>
    </subcellularLocation>
    <subcellularLocation>
        <location evidence="4">Cleavage furrow</location>
    </subcellularLocation>
    <subcellularLocation>
        <location evidence="1">Cytoplasm</location>
        <location evidence="1">Cytoskeleton</location>
        <location evidence="1">Spindle</location>
    </subcellularLocation>
    <subcellularLocation>
        <location evidence="2">Midbody</location>
    </subcellularLocation>
</comment>
<feature type="region of interest" description="Disordered" evidence="16">
    <location>
        <begin position="1"/>
        <end position="129"/>
    </location>
</feature>
<dbReference type="Gene3D" id="3.40.50.300">
    <property type="entry name" value="P-loop containing nucleotide triphosphate hydrolases"/>
    <property type="match status" value="1"/>
</dbReference>
<feature type="region of interest" description="Disordered" evidence="16">
    <location>
        <begin position="546"/>
        <end position="570"/>
    </location>
</feature>
<protein>
    <submittedName>
        <fullName evidence="18">SEPT2</fullName>
    </submittedName>
</protein>
<evidence type="ECO:0000256" key="2">
    <source>
        <dbReference type="ARBA" id="ARBA00004214"/>
    </source>
</evidence>
<dbReference type="InterPro" id="IPR016491">
    <property type="entry name" value="Septin"/>
</dbReference>
<dbReference type="PANTHER" id="PTHR18884">
    <property type="entry name" value="SEPTIN"/>
    <property type="match status" value="1"/>
</dbReference>
<evidence type="ECO:0000259" key="17">
    <source>
        <dbReference type="PROSITE" id="PS51719"/>
    </source>
</evidence>
<keyword evidence="5" id="KW-1003">Cell membrane</keyword>
<dbReference type="SUPFAM" id="SSF52540">
    <property type="entry name" value="P-loop containing nucleoside triphosphate hydrolases"/>
    <property type="match status" value="1"/>
</dbReference>
<keyword evidence="13" id="KW-0966">Cell projection</keyword>
<evidence type="ECO:0000256" key="8">
    <source>
        <dbReference type="ARBA" id="ARBA00022741"/>
    </source>
</evidence>
<feature type="domain" description="Septin-type G" evidence="17">
    <location>
        <begin position="293"/>
        <end position="566"/>
    </location>
</feature>
<dbReference type="GO" id="GO:0032154">
    <property type="term" value="C:cleavage furrow"/>
    <property type="evidence" value="ECO:0007669"/>
    <property type="project" value="UniProtKB-SubCell"/>
</dbReference>
<evidence type="ECO:0000313" key="18">
    <source>
        <dbReference type="EMBL" id="CAG2187670.1"/>
    </source>
</evidence>
<keyword evidence="6" id="KW-0963">Cytoplasm</keyword>
<keyword evidence="10 15" id="KW-0342">GTP-binding</keyword>
<dbReference type="OrthoDB" id="416553at2759"/>
<evidence type="ECO:0000256" key="12">
    <source>
        <dbReference type="ARBA" id="ARBA00023212"/>
    </source>
</evidence>
<dbReference type="AlphaFoldDB" id="A0A8S3PX86"/>
<feature type="compositionally biased region" description="Low complexity" evidence="16">
    <location>
        <begin position="15"/>
        <end position="28"/>
    </location>
</feature>
<evidence type="ECO:0000256" key="15">
    <source>
        <dbReference type="RuleBase" id="RU004560"/>
    </source>
</evidence>
<dbReference type="GO" id="GO:0060170">
    <property type="term" value="C:ciliary membrane"/>
    <property type="evidence" value="ECO:0007669"/>
    <property type="project" value="UniProtKB-SubCell"/>
</dbReference>
<evidence type="ECO:0000256" key="7">
    <source>
        <dbReference type="ARBA" id="ARBA00022618"/>
    </source>
</evidence>
<keyword evidence="12" id="KW-0206">Cytoskeleton</keyword>
<evidence type="ECO:0000256" key="16">
    <source>
        <dbReference type="SAM" id="MobiDB-lite"/>
    </source>
</evidence>
<evidence type="ECO:0000256" key="6">
    <source>
        <dbReference type="ARBA" id="ARBA00022490"/>
    </source>
</evidence>
<dbReference type="CDD" id="cd01850">
    <property type="entry name" value="CDC_Septin"/>
    <property type="match status" value="1"/>
</dbReference>
<dbReference type="PRINTS" id="PR01740">
    <property type="entry name" value="SEPTIN2"/>
</dbReference>
<feature type="compositionally biased region" description="Basic and acidic residues" evidence="16">
    <location>
        <begin position="98"/>
        <end position="109"/>
    </location>
</feature>
<comment type="similarity">
    <text evidence="15">Belongs to the TRAFAC class TrmE-Era-EngA-EngB-Septin-like GTPase superfamily. Septin GTPase family.</text>
</comment>
<gene>
    <name evidence="18" type="ORF">MEDL_3135</name>
</gene>
<dbReference type="InterPro" id="IPR027417">
    <property type="entry name" value="P-loop_NTPase"/>
</dbReference>
<keyword evidence="7" id="KW-0132">Cell division</keyword>
<keyword evidence="14" id="KW-0131">Cell cycle</keyword>
<keyword evidence="9" id="KW-0498">Mitosis</keyword>
<proteinExistence type="inferred from homology"/>
<dbReference type="PROSITE" id="PS51719">
    <property type="entry name" value="G_SEPTIN"/>
    <property type="match status" value="1"/>
</dbReference>
<evidence type="ECO:0000256" key="14">
    <source>
        <dbReference type="ARBA" id="ARBA00023306"/>
    </source>
</evidence>
<dbReference type="GO" id="GO:0051301">
    <property type="term" value="P:cell division"/>
    <property type="evidence" value="ECO:0007669"/>
    <property type="project" value="UniProtKB-KW"/>
</dbReference>
<comment type="caution">
    <text evidence="18">The sequence shown here is derived from an EMBL/GenBank/DDBJ whole genome shotgun (WGS) entry which is preliminary data.</text>
</comment>
<evidence type="ECO:0000256" key="1">
    <source>
        <dbReference type="ARBA" id="ARBA00004186"/>
    </source>
</evidence>
<dbReference type="InterPro" id="IPR030379">
    <property type="entry name" value="G_SEPTIN_dom"/>
</dbReference>
<dbReference type="InterPro" id="IPR008113">
    <property type="entry name" value="Septin2"/>
</dbReference>
<evidence type="ECO:0000256" key="10">
    <source>
        <dbReference type="ARBA" id="ARBA00023134"/>
    </source>
</evidence>
<name>A0A8S3PX86_MYTED</name>
<dbReference type="GO" id="GO:0005819">
    <property type="term" value="C:spindle"/>
    <property type="evidence" value="ECO:0007669"/>
    <property type="project" value="UniProtKB-SubCell"/>
</dbReference>
<accession>A0A8S3PX86</accession>
<evidence type="ECO:0000313" key="19">
    <source>
        <dbReference type="Proteomes" id="UP000683360"/>
    </source>
</evidence>
<feature type="compositionally biased region" description="Basic and acidic residues" evidence="16">
    <location>
        <begin position="45"/>
        <end position="60"/>
    </location>
</feature>
<keyword evidence="11" id="KW-0472">Membrane</keyword>
<feature type="compositionally biased region" description="Polar residues" evidence="16">
    <location>
        <begin position="1"/>
        <end position="14"/>
    </location>
</feature>
<organism evidence="18 19">
    <name type="scientific">Mytilus edulis</name>
    <name type="common">Blue mussel</name>
    <dbReference type="NCBI Taxonomy" id="6550"/>
    <lineage>
        <taxon>Eukaryota</taxon>
        <taxon>Metazoa</taxon>
        <taxon>Spiralia</taxon>
        <taxon>Lophotrochozoa</taxon>
        <taxon>Mollusca</taxon>
        <taxon>Bivalvia</taxon>
        <taxon>Autobranchia</taxon>
        <taxon>Pteriomorphia</taxon>
        <taxon>Mytilida</taxon>
        <taxon>Mytiloidea</taxon>
        <taxon>Mytilidae</taxon>
        <taxon>Mytilinae</taxon>
        <taxon>Mytilus</taxon>
    </lineage>
</organism>
<reference evidence="18" key="1">
    <citation type="submission" date="2021-03" db="EMBL/GenBank/DDBJ databases">
        <authorList>
            <person name="Bekaert M."/>
        </authorList>
    </citation>
    <scope>NUCLEOTIDE SEQUENCE</scope>
</reference>
<evidence type="ECO:0000256" key="9">
    <source>
        <dbReference type="ARBA" id="ARBA00022776"/>
    </source>
</evidence>
<sequence length="684" mass="77201">MSSRPKTLSSASRLTGTRTSKSPTSPSPGEATKRSQFGSVTSKTSVKDGTKTRKLSDDKSSSSSVRSSTSSIETTELQISEEKPNIPPKRTSFSGTDQKPKVTTPEDKSSSFLIKKRNSLRKTEATGERSYIPRKSNSFKAEDITSTAEKFRGASSARKTSIESSIKTESNIPSRKKVNGVNSETILSNQSSVTHTSSNDINGKSQAHSNIIVSNKVESDTEKLSSETNVSSIVTSGHVEIQTQQRKRMDDLPTESCLSDKPKVFLQFTCPEQPGYVGFANLPNQVHRKSVKKGFEFTLMVVGESGLGKSTLVNSLFLTDLYPERQIHSAAEKIKQTVKIDASTVEIEERGVKLRLTVVDTPGFGDSLNSVDCFKPIIQYVDDQFERYLQDESGLNRRHIIDNRVHCCFYFINPSGHGLRPLDITFMRAVHHKVNIVPVIAKADTLTKQEVQRLKKRVLDQIDEYGISIYPLPDCDSDEDEDYREQCRQLKEAVPFAVIGANTVIEVKGRKVRGRMYPWGVVEVENPEHCDFIKLRTMLIGRQREEAVEQDKNRRPESMVGGDEKEKQLQEKDAELRRMQEMVARMQAEMEQVIWLELQANKMGESKQKMSDLVPHIRWKTSAIVFLDKVQVDCYLKRLAFITGRCLTLFIEENVSWNRDKIDRIKEEAVTNGEDVKFPQQFYS</sequence>
<evidence type="ECO:0000256" key="4">
    <source>
        <dbReference type="ARBA" id="ARBA00004626"/>
    </source>
</evidence>
<dbReference type="GO" id="GO:0030496">
    <property type="term" value="C:midbody"/>
    <property type="evidence" value="ECO:0007669"/>
    <property type="project" value="UniProtKB-SubCell"/>
</dbReference>
<feature type="region of interest" description="Disordered" evidence="16">
    <location>
        <begin position="188"/>
        <end position="207"/>
    </location>
</feature>
<evidence type="ECO:0000256" key="13">
    <source>
        <dbReference type="ARBA" id="ARBA00023273"/>
    </source>
</evidence>
<evidence type="ECO:0000256" key="11">
    <source>
        <dbReference type="ARBA" id="ARBA00023136"/>
    </source>
</evidence>
<dbReference type="Proteomes" id="UP000683360">
    <property type="component" value="Unassembled WGS sequence"/>
</dbReference>
<dbReference type="FunFam" id="3.40.50.300:FF:004929">
    <property type="entry name" value="Zgc:63587"/>
    <property type="match status" value="1"/>
</dbReference>
<dbReference type="GO" id="GO:0005525">
    <property type="term" value="F:GTP binding"/>
    <property type="evidence" value="ECO:0007669"/>
    <property type="project" value="UniProtKB-KW"/>
</dbReference>
<evidence type="ECO:0000256" key="3">
    <source>
        <dbReference type="ARBA" id="ARBA00004309"/>
    </source>
</evidence>
<feature type="compositionally biased region" description="Low complexity" evidence="16">
    <location>
        <begin position="61"/>
        <end position="78"/>
    </location>
</feature>
<feature type="compositionally biased region" description="Polar residues" evidence="16">
    <location>
        <begin position="162"/>
        <end position="173"/>
    </location>
</feature>